<feature type="transmembrane region" description="Helical" evidence="8">
    <location>
        <begin position="370"/>
        <end position="400"/>
    </location>
</feature>
<dbReference type="InterPro" id="IPR001898">
    <property type="entry name" value="SLC13A/DASS"/>
</dbReference>
<comment type="similarity">
    <text evidence="2">Belongs to the SLC13A/DASS transporter (TC 2.A.47) family. NADC subfamily.</text>
</comment>
<evidence type="ECO:0000256" key="6">
    <source>
        <dbReference type="ARBA" id="ARBA00023136"/>
    </source>
</evidence>
<keyword evidence="6 8" id="KW-0472">Membrane</keyword>
<keyword evidence="10" id="KW-1185">Reference proteome</keyword>
<dbReference type="PANTHER" id="PTHR10283">
    <property type="entry name" value="SOLUTE CARRIER FAMILY 13 MEMBER"/>
    <property type="match status" value="1"/>
</dbReference>
<feature type="transmembrane region" description="Helical" evidence="8">
    <location>
        <begin position="86"/>
        <end position="105"/>
    </location>
</feature>
<dbReference type="GO" id="GO:0005886">
    <property type="term" value="C:plasma membrane"/>
    <property type="evidence" value="ECO:0007669"/>
    <property type="project" value="TreeGrafter"/>
</dbReference>
<dbReference type="Pfam" id="PF00939">
    <property type="entry name" value="Na_sulph_symp"/>
    <property type="match status" value="1"/>
</dbReference>
<evidence type="ECO:0000256" key="2">
    <source>
        <dbReference type="ARBA" id="ARBA00006772"/>
    </source>
</evidence>
<comment type="caution">
    <text evidence="9">The sequence shown here is derived from an EMBL/GenBank/DDBJ whole genome shotgun (WGS) entry which is preliminary data.</text>
</comment>
<gene>
    <name evidence="9" type="ORF">LY60_01977</name>
</gene>
<dbReference type="NCBIfam" id="TIGR00785">
    <property type="entry name" value="dass"/>
    <property type="match status" value="1"/>
</dbReference>
<evidence type="ECO:0000256" key="3">
    <source>
        <dbReference type="ARBA" id="ARBA00020150"/>
    </source>
</evidence>
<feature type="transmembrane region" description="Helical" evidence="8">
    <location>
        <begin position="269"/>
        <end position="287"/>
    </location>
</feature>
<sequence>MGEFKVRKIGFIVGVLLCAILVIMPTPAGLSVVGQRVLAVSSLMIVFWMTEAISIPVTALLPILLFPLLGITGAKGQNDIALFKHYAYQTVYLVLGVGFLATAMVKWGLHKRMALGIVMKVGKKPAMIVLGFILATAVVSMWMSNTTATAMMLPVAMSIIATMDKEISGGFKKAMVLSIPFAATLGGLGTLIGTTTTPTGTGIIAETIGVQLGFVEWMKIGLPFVIVMIPLAWLFMVKFYKVDKLDEINVDVIRKEYHALGKMNKGEKATAIIFAAAVLAWVTSGLWKGLVPFATDETIAMAIAIALVVIPVDYNKGEYVLSGKEALADAPWGTMLLLGGSMVMGNAITDAGVAQWIAGSLSGLGGMPPIMIIMVVGIITAFITEVTTNAVVVASFLPVLPGVANAIGMDPLQLMLVCMVAANFAFMLPPATPPNAIAYSTGAFEISDLMKAGLGLKIICLIVFPIIMYAIVFGLFGIGA</sequence>
<dbReference type="OrthoDB" id="9765532at2"/>
<evidence type="ECO:0000313" key="9">
    <source>
        <dbReference type="EMBL" id="TWH80715.1"/>
    </source>
</evidence>
<dbReference type="EMBL" id="VLKH01000004">
    <property type="protein sequence ID" value="TWH80715.1"/>
    <property type="molecule type" value="Genomic_DNA"/>
</dbReference>
<reference evidence="9 10" key="1">
    <citation type="submission" date="2019-07" db="EMBL/GenBank/DDBJ databases">
        <title>Genomic Encyclopedia of Type Strains, Phase I: the one thousand microbial genomes (KMG-I) project.</title>
        <authorList>
            <person name="Kyrpides N."/>
        </authorList>
    </citation>
    <scope>NUCLEOTIDE SEQUENCE [LARGE SCALE GENOMIC DNA]</scope>
    <source>
        <strain evidence="9 10">DSM 13558</strain>
    </source>
</reference>
<evidence type="ECO:0000256" key="8">
    <source>
        <dbReference type="SAM" id="Phobius"/>
    </source>
</evidence>
<proteinExistence type="inferred from homology"/>
<feature type="transmembrane region" description="Helical" evidence="8">
    <location>
        <begin position="220"/>
        <end position="240"/>
    </location>
</feature>
<feature type="transmembrane region" description="Helical" evidence="8">
    <location>
        <begin position="412"/>
        <end position="432"/>
    </location>
</feature>
<dbReference type="RefSeq" id="WP_145082800.1">
    <property type="nucleotide sequence ID" value="NZ_DAMBUX010000011.1"/>
</dbReference>
<keyword evidence="4 8" id="KW-0812">Transmembrane</keyword>
<organism evidence="9 10">
    <name type="scientific">Sedimentibacter saalensis</name>
    <dbReference type="NCBI Taxonomy" id="130788"/>
    <lineage>
        <taxon>Bacteria</taxon>
        <taxon>Bacillati</taxon>
        <taxon>Bacillota</taxon>
        <taxon>Tissierellia</taxon>
        <taxon>Sedimentibacter</taxon>
    </lineage>
</organism>
<feature type="transmembrane region" description="Helical" evidence="8">
    <location>
        <begin position="12"/>
        <end position="33"/>
    </location>
</feature>
<protein>
    <recommendedName>
        <fullName evidence="3">Sodium-dependent dicarboxylate transporter SdcS</fullName>
    </recommendedName>
    <alternativeName>
        <fullName evidence="7">Na(+)/dicarboxylate symporter</fullName>
    </alternativeName>
</protein>
<evidence type="ECO:0000313" key="10">
    <source>
        <dbReference type="Proteomes" id="UP000315343"/>
    </source>
</evidence>
<comment type="subcellular location">
    <subcellularLocation>
        <location evidence="1">Membrane</location>
        <topology evidence="1">Multi-pass membrane protein</topology>
    </subcellularLocation>
</comment>
<dbReference type="GO" id="GO:0008514">
    <property type="term" value="F:organic anion transmembrane transporter activity"/>
    <property type="evidence" value="ECO:0007669"/>
    <property type="project" value="UniProtKB-ARBA"/>
</dbReference>
<name>A0A562JCP8_9FIRM</name>
<keyword evidence="5 8" id="KW-1133">Transmembrane helix</keyword>
<dbReference type="AlphaFoldDB" id="A0A562JCP8"/>
<feature type="transmembrane region" description="Helical" evidence="8">
    <location>
        <begin position="126"/>
        <end position="143"/>
    </location>
</feature>
<evidence type="ECO:0000256" key="1">
    <source>
        <dbReference type="ARBA" id="ARBA00004141"/>
    </source>
</evidence>
<feature type="transmembrane region" description="Helical" evidence="8">
    <location>
        <begin position="45"/>
        <end position="66"/>
    </location>
</feature>
<feature type="transmembrane region" description="Helical" evidence="8">
    <location>
        <begin position="174"/>
        <end position="192"/>
    </location>
</feature>
<dbReference type="Proteomes" id="UP000315343">
    <property type="component" value="Unassembled WGS sequence"/>
</dbReference>
<dbReference type="GO" id="GO:1905039">
    <property type="term" value="P:carboxylic acid transmembrane transport"/>
    <property type="evidence" value="ECO:0007669"/>
    <property type="project" value="UniProtKB-ARBA"/>
</dbReference>
<feature type="transmembrane region" description="Helical" evidence="8">
    <location>
        <begin position="336"/>
        <end position="358"/>
    </location>
</feature>
<evidence type="ECO:0000256" key="4">
    <source>
        <dbReference type="ARBA" id="ARBA00022692"/>
    </source>
</evidence>
<feature type="transmembrane region" description="Helical" evidence="8">
    <location>
        <begin position="452"/>
        <end position="478"/>
    </location>
</feature>
<evidence type="ECO:0000256" key="7">
    <source>
        <dbReference type="ARBA" id="ARBA00031174"/>
    </source>
</evidence>
<accession>A0A562JCP8</accession>
<feature type="transmembrane region" description="Helical" evidence="8">
    <location>
        <begin position="299"/>
        <end position="315"/>
    </location>
</feature>
<evidence type="ECO:0000256" key="5">
    <source>
        <dbReference type="ARBA" id="ARBA00022989"/>
    </source>
</evidence>
<dbReference type="PANTHER" id="PTHR10283:SF82">
    <property type="entry name" value="SOLUTE CARRIER FAMILY 13 MEMBER 2"/>
    <property type="match status" value="1"/>
</dbReference>